<gene>
    <name evidence="1" type="ORF">LCGC14_1793660</name>
</gene>
<dbReference type="InterPro" id="IPR011050">
    <property type="entry name" value="Pectin_lyase_fold/virulence"/>
</dbReference>
<organism evidence="1">
    <name type="scientific">marine sediment metagenome</name>
    <dbReference type="NCBI Taxonomy" id="412755"/>
    <lineage>
        <taxon>unclassified sequences</taxon>
        <taxon>metagenomes</taxon>
        <taxon>ecological metagenomes</taxon>
    </lineage>
</organism>
<comment type="caution">
    <text evidence="1">The sequence shown here is derived from an EMBL/GenBank/DDBJ whole genome shotgun (WGS) entry which is preliminary data.</text>
</comment>
<evidence type="ECO:0000313" key="1">
    <source>
        <dbReference type="EMBL" id="KKM01520.1"/>
    </source>
</evidence>
<dbReference type="EMBL" id="LAZR01017176">
    <property type="protein sequence ID" value="KKM01520.1"/>
    <property type="molecule type" value="Genomic_DNA"/>
</dbReference>
<proteinExistence type="predicted"/>
<protein>
    <submittedName>
        <fullName evidence="1">Uncharacterized protein</fullName>
    </submittedName>
</protein>
<dbReference type="AlphaFoldDB" id="A0A0F9GRU3"/>
<reference evidence="1" key="1">
    <citation type="journal article" date="2015" name="Nature">
        <title>Complex archaea that bridge the gap between prokaryotes and eukaryotes.</title>
        <authorList>
            <person name="Spang A."/>
            <person name="Saw J.H."/>
            <person name="Jorgensen S.L."/>
            <person name="Zaremba-Niedzwiedzka K."/>
            <person name="Martijn J."/>
            <person name="Lind A.E."/>
            <person name="van Eijk R."/>
            <person name="Schleper C."/>
            <person name="Guy L."/>
            <person name="Ettema T.J."/>
        </authorList>
    </citation>
    <scope>NUCLEOTIDE SEQUENCE</scope>
</reference>
<accession>A0A0F9GRU3</accession>
<name>A0A0F9GRU3_9ZZZZ</name>
<dbReference type="SUPFAM" id="SSF51126">
    <property type="entry name" value="Pectin lyase-like"/>
    <property type="match status" value="1"/>
</dbReference>
<feature type="non-terminal residue" evidence="1">
    <location>
        <position position="86"/>
    </location>
</feature>
<sequence>MTIAIEERLLLLEEQHNINFGLMDGRAYTATLFVSPDGDNSDGTILRKAFQTINAALDAASTDANDLTLIYISPHATYYDINLTGT</sequence>